<protein>
    <recommendedName>
        <fullName evidence="6">Mucoidy inhibitor MuiA family protein</fullName>
    </recommendedName>
</protein>
<name>G8R681_OWEHD</name>
<dbReference type="Pfam" id="PF13715">
    <property type="entry name" value="CarbopepD_reg_2"/>
    <property type="match status" value="1"/>
</dbReference>
<accession>G8R681</accession>
<sequence>MKAITIFLAALIPLFSFGNDEKLIKSKINEVTIFTIGAQVSRDVKMTLVKGENTLAFEGLSPGLDEKSIQFFAEGDISILSLNYEIRYDEGTQARKLEAQTLSSKLKSLQEDIRTQNDVLVISKREEEVLLSNTDFDVWEGINTVELKQGLDLVRTRLTDIKQRQRKAKEQIDALNIERQKTLNSLSEMRIEDATPNGVLVVKVDAAAAGNSKGNISYVVADAGWEPYYDLRVEDISKPLKIEYKAKVYQKTGEDWGDVKITLSTGNPYESGRLPELDPWYLNFVNPGYYQQQTRPTTPQKGGVTGEFNGVVLDAKTAESIPFANVVLLDNYRRVISGATTDIDGKFKVSANSAVSLMEVSYVGYNKYTTGLNDRNRFQTIRLSESASQLEEVVITYEAPLMDREYTSEETIMERREISMAPNSVNANGGTNIRGARGEVHFIDGVKVRGSADIPSTAKFQISQNPVNLKFDVKTPYDIPSDGEPYKVAITEYEKEADYLYKAVPKLNEHAFLTASITDWEELNLMNGSACIYFEGTYLGETALNPKEAGDTLSISLGKDENIIVQREAVVSKEGSRVWSNRKEEKFHYEIKVRNNKTASLNLEIMDQFPISGNDEITVERVESSEGVVDDKSGKIVWKFKLEPKEEKKLDLKYNVRYPKGRTVNIR</sequence>
<feature type="coiled-coil region" evidence="1">
    <location>
        <begin position="158"/>
        <end position="192"/>
    </location>
</feature>
<dbReference type="Pfam" id="PF13600">
    <property type="entry name" value="DUF4140"/>
    <property type="match status" value="1"/>
</dbReference>
<feature type="domain" description="DUF4139" evidence="2">
    <location>
        <begin position="216"/>
        <end position="660"/>
    </location>
</feature>
<dbReference type="InterPro" id="IPR037291">
    <property type="entry name" value="DUF4139"/>
</dbReference>
<dbReference type="AlphaFoldDB" id="G8R681"/>
<gene>
    <name evidence="4" type="ordered locus">Oweho_2329</name>
</gene>
<dbReference type="InterPro" id="IPR008969">
    <property type="entry name" value="CarboxyPept-like_regulatory"/>
</dbReference>
<evidence type="ECO:0000313" key="4">
    <source>
        <dbReference type="EMBL" id="AEV33301.1"/>
    </source>
</evidence>
<dbReference type="SUPFAM" id="SSF49464">
    <property type="entry name" value="Carboxypeptidase regulatory domain-like"/>
    <property type="match status" value="1"/>
</dbReference>
<evidence type="ECO:0008006" key="6">
    <source>
        <dbReference type="Google" id="ProtNLM"/>
    </source>
</evidence>
<keyword evidence="1" id="KW-0175">Coiled coil</keyword>
<organism evidence="4 5">
    <name type="scientific">Owenweeksia hongkongensis (strain DSM 17368 / CIP 108786 / JCM 12287 / NRRL B-23963 / UST20020801)</name>
    <dbReference type="NCBI Taxonomy" id="926562"/>
    <lineage>
        <taxon>Bacteria</taxon>
        <taxon>Pseudomonadati</taxon>
        <taxon>Bacteroidota</taxon>
        <taxon>Flavobacteriia</taxon>
        <taxon>Flavobacteriales</taxon>
        <taxon>Owenweeksiaceae</taxon>
        <taxon>Owenweeksia</taxon>
    </lineage>
</organism>
<dbReference type="RefSeq" id="WP_014202650.1">
    <property type="nucleotide sequence ID" value="NC_016599.1"/>
</dbReference>
<evidence type="ECO:0000256" key="1">
    <source>
        <dbReference type="SAM" id="Coils"/>
    </source>
</evidence>
<dbReference type="PANTHER" id="PTHR31005">
    <property type="entry name" value="DUF4139 DOMAIN-CONTAINING PROTEIN"/>
    <property type="match status" value="1"/>
</dbReference>
<evidence type="ECO:0000259" key="2">
    <source>
        <dbReference type="Pfam" id="PF13598"/>
    </source>
</evidence>
<dbReference type="InterPro" id="IPR011935">
    <property type="entry name" value="CHP02231"/>
</dbReference>
<evidence type="ECO:0000259" key="3">
    <source>
        <dbReference type="Pfam" id="PF13600"/>
    </source>
</evidence>
<evidence type="ECO:0000313" key="5">
    <source>
        <dbReference type="Proteomes" id="UP000005631"/>
    </source>
</evidence>
<dbReference type="HOGENOM" id="CLU_010457_3_0_10"/>
<proteinExistence type="predicted"/>
<dbReference type="NCBIfam" id="TIGR02231">
    <property type="entry name" value="mucoidy inhibitor MuiA family protein"/>
    <property type="match status" value="2"/>
</dbReference>
<dbReference type="KEGG" id="oho:Oweho_2329"/>
<dbReference type="Proteomes" id="UP000005631">
    <property type="component" value="Chromosome"/>
</dbReference>
<reference evidence="4 5" key="1">
    <citation type="journal article" date="2012" name="Stand. Genomic Sci.">
        <title>Genome sequence of the orange-pigmented seawater bacterium Owenweeksia hongkongensis type strain (UST20020801(T)).</title>
        <authorList>
            <person name="Riedel T."/>
            <person name="Held B."/>
            <person name="Nolan M."/>
            <person name="Lucas S."/>
            <person name="Lapidus A."/>
            <person name="Tice H."/>
            <person name="Del Rio T.G."/>
            <person name="Cheng J.F."/>
            <person name="Han C."/>
            <person name="Tapia R."/>
            <person name="Goodwin L.A."/>
            <person name="Pitluck S."/>
            <person name="Liolios K."/>
            <person name="Mavromatis K."/>
            <person name="Pagani I."/>
            <person name="Ivanova N."/>
            <person name="Mikhailova N."/>
            <person name="Pati A."/>
            <person name="Chen A."/>
            <person name="Palaniappan K."/>
            <person name="Rohde M."/>
            <person name="Tindall B.J."/>
            <person name="Detter J.C."/>
            <person name="Goker M."/>
            <person name="Woyke T."/>
            <person name="Bristow J."/>
            <person name="Eisen J.A."/>
            <person name="Markowitz V."/>
            <person name="Hugenholtz P."/>
            <person name="Klenk H.P."/>
            <person name="Kyrpides N.C."/>
        </authorList>
    </citation>
    <scope>NUCLEOTIDE SEQUENCE</scope>
    <source>
        <strain evidence="5">DSM 17368 / JCM 12287 / NRRL B-23963</strain>
    </source>
</reference>
<dbReference type="EMBL" id="CP003156">
    <property type="protein sequence ID" value="AEV33301.1"/>
    <property type="molecule type" value="Genomic_DNA"/>
</dbReference>
<dbReference type="Pfam" id="PF13598">
    <property type="entry name" value="DUF4139"/>
    <property type="match status" value="1"/>
</dbReference>
<feature type="domain" description="DUF4140" evidence="3">
    <location>
        <begin position="31"/>
        <end position="129"/>
    </location>
</feature>
<dbReference type="PANTHER" id="PTHR31005:SF8">
    <property type="entry name" value="DUF4139 DOMAIN-CONTAINING PROTEIN"/>
    <property type="match status" value="1"/>
</dbReference>
<dbReference type="InterPro" id="IPR025554">
    <property type="entry name" value="DUF4140"/>
</dbReference>
<dbReference type="eggNOG" id="COG1629">
    <property type="taxonomic scope" value="Bacteria"/>
</dbReference>
<dbReference type="STRING" id="926562.Oweho_2329"/>
<keyword evidence="5" id="KW-1185">Reference proteome</keyword>